<dbReference type="Proteomes" id="UP000735302">
    <property type="component" value="Unassembled WGS sequence"/>
</dbReference>
<feature type="chain" id="PRO_5043517399" description="Secreted protein" evidence="1">
    <location>
        <begin position="23"/>
        <end position="127"/>
    </location>
</feature>
<dbReference type="EMBL" id="BLXT01000368">
    <property type="protein sequence ID" value="GFN76199.1"/>
    <property type="molecule type" value="Genomic_DNA"/>
</dbReference>
<sequence>MNTHSSLMAFTLFSILPQRASWRLKVPLIPFTCPQLNKTCKQSSVRSLHRRLTVIADHFLRNISDCSSEYSARTRYRCTALKRPRTSLLSPARRDSLKFWVLSSLDPGAASQQTAVLRRRILATCAR</sequence>
<protein>
    <recommendedName>
        <fullName evidence="4">Secreted protein</fullName>
    </recommendedName>
</protein>
<reference evidence="2 3" key="1">
    <citation type="journal article" date="2021" name="Elife">
        <title>Chloroplast acquisition without the gene transfer in kleptoplastic sea slugs, Plakobranchus ocellatus.</title>
        <authorList>
            <person name="Maeda T."/>
            <person name="Takahashi S."/>
            <person name="Yoshida T."/>
            <person name="Shimamura S."/>
            <person name="Takaki Y."/>
            <person name="Nagai Y."/>
            <person name="Toyoda A."/>
            <person name="Suzuki Y."/>
            <person name="Arimoto A."/>
            <person name="Ishii H."/>
            <person name="Satoh N."/>
            <person name="Nishiyama T."/>
            <person name="Hasebe M."/>
            <person name="Maruyama T."/>
            <person name="Minagawa J."/>
            <person name="Obokata J."/>
            <person name="Shigenobu S."/>
        </authorList>
    </citation>
    <scope>NUCLEOTIDE SEQUENCE [LARGE SCALE GENOMIC DNA]</scope>
</reference>
<keyword evidence="3" id="KW-1185">Reference proteome</keyword>
<evidence type="ECO:0000313" key="2">
    <source>
        <dbReference type="EMBL" id="GFN76199.1"/>
    </source>
</evidence>
<evidence type="ECO:0008006" key="4">
    <source>
        <dbReference type="Google" id="ProtNLM"/>
    </source>
</evidence>
<organism evidence="2 3">
    <name type="scientific">Plakobranchus ocellatus</name>
    <dbReference type="NCBI Taxonomy" id="259542"/>
    <lineage>
        <taxon>Eukaryota</taxon>
        <taxon>Metazoa</taxon>
        <taxon>Spiralia</taxon>
        <taxon>Lophotrochozoa</taxon>
        <taxon>Mollusca</taxon>
        <taxon>Gastropoda</taxon>
        <taxon>Heterobranchia</taxon>
        <taxon>Euthyneura</taxon>
        <taxon>Panpulmonata</taxon>
        <taxon>Sacoglossa</taxon>
        <taxon>Placobranchoidea</taxon>
        <taxon>Plakobranchidae</taxon>
        <taxon>Plakobranchus</taxon>
    </lineage>
</organism>
<comment type="caution">
    <text evidence="2">The sequence shown here is derived from an EMBL/GenBank/DDBJ whole genome shotgun (WGS) entry which is preliminary data.</text>
</comment>
<keyword evidence="1" id="KW-0732">Signal</keyword>
<accession>A0AAV3XZV5</accession>
<feature type="signal peptide" evidence="1">
    <location>
        <begin position="1"/>
        <end position="22"/>
    </location>
</feature>
<evidence type="ECO:0000313" key="3">
    <source>
        <dbReference type="Proteomes" id="UP000735302"/>
    </source>
</evidence>
<proteinExistence type="predicted"/>
<evidence type="ECO:0000256" key="1">
    <source>
        <dbReference type="SAM" id="SignalP"/>
    </source>
</evidence>
<dbReference type="AlphaFoldDB" id="A0AAV3XZV5"/>
<gene>
    <name evidence="2" type="ORF">PoB_000270500</name>
</gene>
<name>A0AAV3XZV5_9GAST</name>